<feature type="domain" description="UspA" evidence="2">
    <location>
        <begin position="6"/>
        <end position="144"/>
    </location>
</feature>
<dbReference type="PANTHER" id="PTHR46268:SF6">
    <property type="entry name" value="UNIVERSAL STRESS PROTEIN UP12"/>
    <property type="match status" value="1"/>
</dbReference>
<dbReference type="PANTHER" id="PTHR46268">
    <property type="entry name" value="STRESS RESPONSE PROTEIN NHAX"/>
    <property type="match status" value="1"/>
</dbReference>
<comment type="caution">
    <text evidence="3">The sequence shown here is derived from an EMBL/GenBank/DDBJ whole genome shotgun (WGS) entry which is preliminary data.</text>
</comment>
<proteinExistence type="inferred from homology"/>
<evidence type="ECO:0000313" key="4">
    <source>
        <dbReference type="Proteomes" id="UP000694300"/>
    </source>
</evidence>
<evidence type="ECO:0000256" key="1">
    <source>
        <dbReference type="ARBA" id="ARBA00008791"/>
    </source>
</evidence>
<name>A0ABS6UHH6_9PSEU</name>
<feature type="domain" description="UspA" evidence="2">
    <location>
        <begin position="154"/>
        <end position="289"/>
    </location>
</feature>
<evidence type="ECO:0000313" key="3">
    <source>
        <dbReference type="EMBL" id="MBW0131719.1"/>
    </source>
</evidence>
<reference evidence="3 4" key="1">
    <citation type="submission" date="2020-11" db="EMBL/GenBank/DDBJ databases">
        <title>Pseudonocardia abyssalis sp. nov. and Pseudonocardia oceani sp. nov., description and phylogenomic analysis of two novel actinomycetes isolated from the deep Southern Ocean.</title>
        <authorList>
            <person name="Parra J."/>
        </authorList>
    </citation>
    <scope>NUCLEOTIDE SEQUENCE [LARGE SCALE GENOMIC DNA]</scope>
    <source>
        <strain evidence="4">KRD185</strain>
    </source>
</reference>
<gene>
    <name evidence="3" type="ORF">I4I82_29190</name>
</gene>
<evidence type="ECO:0000259" key="2">
    <source>
        <dbReference type="Pfam" id="PF00582"/>
    </source>
</evidence>
<dbReference type="InterPro" id="IPR006016">
    <property type="entry name" value="UspA"/>
</dbReference>
<organism evidence="3 4">
    <name type="scientific">Pseudonocardia oceani</name>
    <dbReference type="NCBI Taxonomy" id="2792013"/>
    <lineage>
        <taxon>Bacteria</taxon>
        <taxon>Bacillati</taxon>
        <taxon>Actinomycetota</taxon>
        <taxon>Actinomycetes</taxon>
        <taxon>Pseudonocardiales</taxon>
        <taxon>Pseudonocardiaceae</taxon>
        <taxon>Pseudonocardia</taxon>
    </lineage>
</organism>
<sequence>MMRVRRPVVAGTDGSDGAQRAVAWAAAEALRRGSALRLVTALRLPGEGAADRPSAGRPGRADLLAAARGRLAAAVAAARGGAPGLEVTGDPVVGDPVEVLVESASDAQLLVVGERGSGGFTGLQLGSVAAATAALATCPVVVVRGAEPEPSAGRPVVLGVDGTPASDAATAFAHEAAAVRSTALVVVHTWSDPALEFGLASGADARVVEQEERRLLAERLAGWGEKYPDVPVQCIVTRAHPVPELVTRSHGAQLLVVGSRCRATPEGVPLSSVSQAVLHRSGCPVAVVPSGVGPDRWA</sequence>
<comment type="similarity">
    <text evidence="1">Belongs to the universal stress protein A family.</text>
</comment>
<keyword evidence="4" id="KW-1185">Reference proteome</keyword>
<accession>A0ABS6UHH6</accession>
<dbReference type="Proteomes" id="UP000694300">
    <property type="component" value="Unassembled WGS sequence"/>
</dbReference>
<dbReference type="EMBL" id="JADQDF010000001">
    <property type="protein sequence ID" value="MBW0131719.1"/>
    <property type="molecule type" value="Genomic_DNA"/>
</dbReference>
<dbReference type="Pfam" id="PF00582">
    <property type="entry name" value="Usp"/>
    <property type="match status" value="2"/>
</dbReference>
<protein>
    <submittedName>
        <fullName evidence="3">Universal stress protein</fullName>
    </submittedName>
</protein>